<comment type="caution">
    <text evidence="2">The sequence shown here is derived from an EMBL/GenBank/DDBJ whole genome shotgun (WGS) entry which is preliminary data.</text>
</comment>
<gene>
    <name evidence="2" type="ORF">SDC9_128353</name>
</gene>
<proteinExistence type="predicted"/>
<name>A0A645CWL4_9ZZZZ</name>
<keyword evidence="1" id="KW-0812">Transmembrane</keyword>
<reference evidence="2" key="1">
    <citation type="submission" date="2019-08" db="EMBL/GenBank/DDBJ databases">
        <authorList>
            <person name="Kucharzyk K."/>
            <person name="Murdoch R.W."/>
            <person name="Higgins S."/>
            <person name="Loffler F."/>
        </authorList>
    </citation>
    <scope>NUCLEOTIDE SEQUENCE</scope>
</reference>
<organism evidence="2">
    <name type="scientific">bioreactor metagenome</name>
    <dbReference type="NCBI Taxonomy" id="1076179"/>
    <lineage>
        <taxon>unclassified sequences</taxon>
        <taxon>metagenomes</taxon>
        <taxon>ecological metagenomes</taxon>
    </lineage>
</organism>
<evidence type="ECO:0000256" key="1">
    <source>
        <dbReference type="SAM" id="Phobius"/>
    </source>
</evidence>
<dbReference type="AlphaFoldDB" id="A0A645CWL4"/>
<feature type="transmembrane region" description="Helical" evidence="1">
    <location>
        <begin position="67"/>
        <end position="86"/>
    </location>
</feature>
<feature type="transmembrane region" description="Helical" evidence="1">
    <location>
        <begin position="37"/>
        <end position="55"/>
    </location>
</feature>
<dbReference type="EMBL" id="VSSQ01030681">
    <property type="protein sequence ID" value="MPM81301.1"/>
    <property type="molecule type" value="Genomic_DNA"/>
</dbReference>
<keyword evidence="1" id="KW-1133">Transmembrane helix</keyword>
<keyword evidence="1" id="KW-0472">Membrane</keyword>
<feature type="transmembrane region" description="Helical" evidence="1">
    <location>
        <begin position="12"/>
        <end position="31"/>
    </location>
</feature>
<evidence type="ECO:0000313" key="2">
    <source>
        <dbReference type="EMBL" id="MPM81301.1"/>
    </source>
</evidence>
<sequence>MIIPPEVKKKPLEYLFLGLFFIIGVCFYLFAGLSDSNRRFVVITLGAGYFFWSLYHHYHRGDLSLSIIVEYLVFILFGIVLFTGTFF</sequence>
<accession>A0A645CWL4</accession>
<protein>
    <submittedName>
        <fullName evidence="2">Uncharacterized protein</fullName>
    </submittedName>
</protein>